<reference evidence="4" key="1">
    <citation type="submission" date="2025-08" db="UniProtKB">
        <authorList>
            <consortium name="RefSeq"/>
        </authorList>
    </citation>
    <scope>IDENTIFICATION</scope>
    <source>
        <tissue evidence="4">Tentacle</tissue>
    </source>
</reference>
<dbReference type="Proteomes" id="UP000515163">
    <property type="component" value="Unplaced"/>
</dbReference>
<feature type="transmembrane region" description="Helical" evidence="2">
    <location>
        <begin position="92"/>
        <end position="114"/>
    </location>
</feature>
<evidence type="ECO:0000313" key="3">
    <source>
        <dbReference type="Proteomes" id="UP000515163"/>
    </source>
</evidence>
<accession>A0A6P8HGX2</accession>
<name>A0A6P8HGX2_ACTTE</name>
<proteinExistence type="predicted"/>
<keyword evidence="2" id="KW-0472">Membrane</keyword>
<protein>
    <submittedName>
        <fullName evidence="4">Uncharacterized protein LOC116291197</fullName>
    </submittedName>
</protein>
<organism evidence="3 4">
    <name type="scientific">Actinia tenebrosa</name>
    <name type="common">Australian red waratah sea anemone</name>
    <dbReference type="NCBI Taxonomy" id="6105"/>
    <lineage>
        <taxon>Eukaryota</taxon>
        <taxon>Metazoa</taxon>
        <taxon>Cnidaria</taxon>
        <taxon>Anthozoa</taxon>
        <taxon>Hexacorallia</taxon>
        <taxon>Actiniaria</taxon>
        <taxon>Actiniidae</taxon>
        <taxon>Actinia</taxon>
    </lineage>
</organism>
<gene>
    <name evidence="4" type="primary">LOC116291197</name>
</gene>
<evidence type="ECO:0000256" key="2">
    <source>
        <dbReference type="SAM" id="Phobius"/>
    </source>
</evidence>
<feature type="compositionally biased region" description="Low complexity" evidence="1">
    <location>
        <begin position="1"/>
        <end position="22"/>
    </location>
</feature>
<keyword evidence="2" id="KW-0812">Transmembrane</keyword>
<dbReference type="InParanoid" id="A0A6P8HGX2"/>
<evidence type="ECO:0000256" key="1">
    <source>
        <dbReference type="SAM" id="MobiDB-lite"/>
    </source>
</evidence>
<feature type="region of interest" description="Disordered" evidence="1">
    <location>
        <begin position="1"/>
        <end position="86"/>
    </location>
</feature>
<sequence length="238" mass="26083">MTTTGQPTVTTTTTTSETISPTNVPSIPSQTTTEPKPDKSNQSTSSKRPAVMTTEGSEGQGTRPLTDMSRSSSPATPAIRGARKEDSAQRVWVIPAVVGLSMLCLTALVVLLYFKCLKKRNTVARRHSTVKYNRRCSYVDMEVESDAAFGIRSNPTGAPIVYDNYPGDDSGYSEAKPREPIQGPVYEEIKDPTNCSEKSQRNNVYESMATMNDYETPQRTSRACAAHVYESATLPLKR</sequence>
<keyword evidence="3" id="KW-1185">Reference proteome</keyword>
<dbReference type="AlphaFoldDB" id="A0A6P8HGX2"/>
<dbReference type="KEGG" id="aten:116291197"/>
<keyword evidence="2" id="KW-1133">Transmembrane helix</keyword>
<feature type="compositionally biased region" description="Polar residues" evidence="1">
    <location>
        <begin position="23"/>
        <end position="47"/>
    </location>
</feature>
<evidence type="ECO:0000313" key="4">
    <source>
        <dbReference type="RefSeq" id="XP_031554193.1"/>
    </source>
</evidence>
<dbReference type="GeneID" id="116291197"/>
<dbReference type="RefSeq" id="XP_031554193.1">
    <property type="nucleotide sequence ID" value="XM_031698333.1"/>
</dbReference>